<sequence>MWKSLQKSTSSIRLGKCGSISIHLDSKFLDKRKHNFVRVELVATMDLIVEIAQQMSWLATALRGGLSGNVVSYSEATVAKSTSTESDIRCFHVSVAQRPLDPKEASCWFSLFDGAGIARGFPIPERESVSGLEISVDILAALAGARHAVEFEGGIILKGFSTMIVPTERVQERIRWHLVQSNDGKALTYEDGVKNCPNRLMIHEFDLNALRSTRAIVGWCSAVKLFLGSEAINYENLHYSGFHLNSFGQHLKLSGGTVGFSQLGVGQLNVAFGTKDGKCHFQRNNGPYQEIVALAEKLKVLLYDTSEKRAWLVPASHVVLHIAQARLQSGFFADNEGKIKLFSTDTSKCSARETLMRDVNNMIIPEENYRLKELVVDIWSYLDRLKEHKDPDDATPGVEPKINFRDELIGFEFRDIVQKESPCALKRCNIAKTNGGWVNLIHDIGALALFANGFEDLVRPSATCQTSLCRRWISLPKGEDYLAVPVQMLKGLYEVAGCPLDRKFLSNTCLQWHQSRSIFGPCDVRVPYDCGCNRLSQVVGKHAIGTVNGPGNLDPYDKGAVIFGQSGTLLQDICGRKHTPTKKLFSQENQDITFTRIQNDNGPSESSISDGGSSIQRSDASEGMTYSSISTVQSEDNITSLSEEKNVEVQLEAEQSQLTAVPGKCKLEKLTFEDSQRQENPAKGNNSNHPRSVYTDKLQLHHGTHPTVSKGASHVSRIPLPTQKTPQAYPKVQSSEASGHRLRRKHGKTNLEMDSVD</sequence>
<accession>A0ABR3CS09</accession>
<gene>
    <name evidence="2" type="ORF">SLS55_002377</name>
</gene>
<name>A0ABR3CS09_9PEZI</name>
<feature type="region of interest" description="Disordered" evidence="1">
    <location>
        <begin position="702"/>
        <end position="757"/>
    </location>
</feature>
<protein>
    <submittedName>
        <fullName evidence="2">Uncharacterized protein</fullName>
    </submittedName>
</protein>
<reference evidence="2 3" key="1">
    <citation type="submission" date="2024-02" db="EMBL/GenBank/DDBJ databases">
        <title>De novo assembly and annotation of 12 fungi associated with fruit tree decline syndrome in Ontario, Canada.</title>
        <authorList>
            <person name="Sulman M."/>
            <person name="Ellouze W."/>
            <person name="Ilyukhin E."/>
        </authorList>
    </citation>
    <scope>NUCLEOTIDE SEQUENCE [LARGE SCALE GENOMIC DNA]</scope>
    <source>
        <strain evidence="2 3">FDS-637</strain>
    </source>
</reference>
<evidence type="ECO:0000313" key="2">
    <source>
        <dbReference type="EMBL" id="KAL0263397.1"/>
    </source>
</evidence>
<keyword evidence="3" id="KW-1185">Reference proteome</keyword>
<dbReference type="GeneID" id="92006462"/>
<organism evidence="2 3">
    <name type="scientific">Diplodia seriata</name>
    <dbReference type="NCBI Taxonomy" id="420778"/>
    <lineage>
        <taxon>Eukaryota</taxon>
        <taxon>Fungi</taxon>
        <taxon>Dikarya</taxon>
        <taxon>Ascomycota</taxon>
        <taxon>Pezizomycotina</taxon>
        <taxon>Dothideomycetes</taxon>
        <taxon>Dothideomycetes incertae sedis</taxon>
        <taxon>Botryosphaeriales</taxon>
        <taxon>Botryosphaeriaceae</taxon>
        <taxon>Diplodia</taxon>
    </lineage>
</organism>
<dbReference type="RefSeq" id="XP_066636426.1">
    <property type="nucleotide sequence ID" value="XM_066773859.1"/>
</dbReference>
<feature type="region of interest" description="Disordered" evidence="1">
    <location>
        <begin position="595"/>
        <end position="637"/>
    </location>
</feature>
<feature type="compositionally biased region" description="Polar residues" evidence="1">
    <location>
        <begin position="624"/>
        <end position="637"/>
    </location>
</feature>
<feature type="region of interest" description="Disordered" evidence="1">
    <location>
        <begin position="673"/>
        <end position="692"/>
    </location>
</feature>
<dbReference type="EMBL" id="JAJVCZ030000002">
    <property type="protein sequence ID" value="KAL0263397.1"/>
    <property type="molecule type" value="Genomic_DNA"/>
</dbReference>
<dbReference type="Proteomes" id="UP001430584">
    <property type="component" value="Unassembled WGS sequence"/>
</dbReference>
<feature type="compositionally biased region" description="Polar residues" evidence="1">
    <location>
        <begin position="722"/>
        <end position="737"/>
    </location>
</feature>
<comment type="caution">
    <text evidence="2">The sequence shown here is derived from an EMBL/GenBank/DDBJ whole genome shotgun (WGS) entry which is preliminary data.</text>
</comment>
<evidence type="ECO:0000256" key="1">
    <source>
        <dbReference type="SAM" id="MobiDB-lite"/>
    </source>
</evidence>
<evidence type="ECO:0000313" key="3">
    <source>
        <dbReference type="Proteomes" id="UP001430584"/>
    </source>
</evidence>
<proteinExistence type="predicted"/>
<feature type="compositionally biased region" description="Low complexity" evidence="1">
    <location>
        <begin position="604"/>
        <end position="618"/>
    </location>
</feature>